<dbReference type="AlphaFoldDB" id="A0A7S4ZRR3"/>
<dbReference type="GO" id="GO:0006508">
    <property type="term" value="P:proteolysis"/>
    <property type="evidence" value="ECO:0007669"/>
    <property type="project" value="UniProtKB-KW"/>
</dbReference>
<dbReference type="SUPFAM" id="SSF52743">
    <property type="entry name" value="Subtilisin-like"/>
    <property type="match status" value="1"/>
</dbReference>
<comment type="similarity">
    <text evidence="1 5">Belongs to the peptidase S8 family.</text>
</comment>
<evidence type="ECO:0000256" key="2">
    <source>
        <dbReference type="ARBA" id="ARBA00022670"/>
    </source>
</evidence>
<dbReference type="EMBL" id="MK318971">
    <property type="protein sequence ID" value="QCL09635.1"/>
    <property type="molecule type" value="Genomic_DNA"/>
</dbReference>
<dbReference type="Pfam" id="PF00082">
    <property type="entry name" value="Peptidase_S8"/>
    <property type="match status" value="1"/>
</dbReference>
<dbReference type="InterPro" id="IPR000209">
    <property type="entry name" value="Peptidase_S8/S53_dom"/>
</dbReference>
<dbReference type="InterPro" id="IPR036852">
    <property type="entry name" value="Peptidase_S8/S53_dom_sf"/>
</dbReference>
<dbReference type="InterPro" id="IPR050131">
    <property type="entry name" value="Peptidase_S8_subtilisin-like"/>
</dbReference>
<proteinExistence type="inferred from homology"/>
<dbReference type="PROSITE" id="PS51892">
    <property type="entry name" value="SUBTILASE"/>
    <property type="match status" value="1"/>
</dbReference>
<dbReference type="PANTHER" id="PTHR43806:SF11">
    <property type="entry name" value="CEREVISIN-RELATED"/>
    <property type="match status" value="1"/>
</dbReference>
<evidence type="ECO:0000256" key="4">
    <source>
        <dbReference type="ARBA" id="ARBA00022825"/>
    </source>
</evidence>
<keyword evidence="2 5" id="KW-0645">Protease</keyword>
<evidence type="ECO:0000256" key="5">
    <source>
        <dbReference type="PROSITE-ProRule" id="PRU01240"/>
    </source>
</evidence>
<keyword evidence="4 5" id="KW-0720">Serine protease</keyword>
<accession>A0A7S4ZRR3</accession>
<geneLocation type="plasmid" evidence="7">
    <name>pColt5.8a</name>
</geneLocation>
<keyword evidence="7" id="KW-0614">Plasmid</keyword>
<evidence type="ECO:0000259" key="6">
    <source>
        <dbReference type="Pfam" id="PF00082"/>
    </source>
</evidence>
<evidence type="ECO:0000256" key="3">
    <source>
        <dbReference type="ARBA" id="ARBA00022801"/>
    </source>
</evidence>
<keyword evidence="3 5" id="KW-0378">Hydrolase</keyword>
<evidence type="ECO:0000313" key="7">
    <source>
        <dbReference type="EMBL" id="QCL09635.1"/>
    </source>
</evidence>
<feature type="active site" description="Charge relay system" evidence="5">
    <location>
        <position position="527"/>
    </location>
</feature>
<dbReference type="Gene3D" id="3.40.50.200">
    <property type="entry name" value="Peptidase S8/S53 domain"/>
    <property type="match status" value="1"/>
</dbReference>
<reference evidence="7" key="1">
    <citation type="submission" date="2018-12" db="EMBL/GenBank/DDBJ databases">
        <title>Three Rhizobium rhizogenes strains isolated from the same crown gall tumor carry diverse plasmids.</title>
        <authorList>
            <person name="Pulawska J."/>
            <person name="Kuzmanovic N."/>
        </authorList>
    </citation>
    <scope>NUCLEOTIDE SEQUENCE</scope>
    <source>
        <strain evidence="7">Colt5.8</strain>
        <plasmid evidence="7">pColt5.8a</plasmid>
    </source>
</reference>
<dbReference type="RefSeq" id="WP_201010208.1">
    <property type="nucleotide sequence ID" value="NZ_MK318971.1"/>
</dbReference>
<evidence type="ECO:0000256" key="1">
    <source>
        <dbReference type="ARBA" id="ARBA00011073"/>
    </source>
</evidence>
<gene>
    <name evidence="7" type="ORF">pC5.8a_144</name>
</gene>
<dbReference type="PANTHER" id="PTHR43806">
    <property type="entry name" value="PEPTIDASE S8"/>
    <property type="match status" value="1"/>
</dbReference>
<feature type="active site" description="Charge relay system" evidence="5">
    <location>
        <position position="361"/>
    </location>
</feature>
<name>A0A7S4ZRR3_RHIRH</name>
<dbReference type="GO" id="GO:0004252">
    <property type="term" value="F:serine-type endopeptidase activity"/>
    <property type="evidence" value="ECO:0007669"/>
    <property type="project" value="UniProtKB-UniRule"/>
</dbReference>
<feature type="domain" description="Peptidase S8/S53" evidence="6">
    <location>
        <begin position="295"/>
        <end position="558"/>
    </location>
</feature>
<feature type="active site" description="Charge relay system" evidence="5">
    <location>
        <position position="300"/>
    </location>
</feature>
<protein>
    <submittedName>
        <fullName evidence="7">Subtilase family protein</fullName>
    </submittedName>
</protein>
<organism evidence="7">
    <name type="scientific">Rhizobium rhizogenes</name>
    <name type="common">Agrobacterium rhizogenes</name>
    <dbReference type="NCBI Taxonomy" id="359"/>
    <lineage>
        <taxon>Bacteria</taxon>
        <taxon>Pseudomonadati</taxon>
        <taxon>Pseudomonadota</taxon>
        <taxon>Alphaproteobacteria</taxon>
        <taxon>Hyphomicrobiales</taxon>
        <taxon>Rhizobiaceae</taxon>
        <taxon>Rhizobium/Agrobacterium group</taxon>
        <taxon>Rhizobium</taxon>
    </lineage>
</organism>
<sequence>MPKLNSLGILSAIILTLAGTVALLDNALAQTARPQLLIRATSAVPDSVIAYIADISEPQQSSIPPNVRPEDFIASTCGVLTDTYRDKIKEINPDLLFTPTAKTRLVKLPACLRWTRPGNVEVQDGELLDDVLDRSIGRTSQAILKPCEINEVSSRCGTSLRDMVAKLNPGFDLDKLTPSTKLVLPLITQWTTVNIKEGSVTPAQAAQKINDLVAIAIKSSNSIDGEFAPIIVNRPAVQGIDLVHTLEADDPLTDAPSCKNAGQMHDAWPFDIKAVVSTLKENVGPSGFAGTVPTTIVIADTGITAEGFNALKKSAKPNDLEIPLNYKDDNGDGYTDDIYGIDTDLKGDDLTPFSAYSEAEHGTEVAKLAAGIFGAGELDHTIRKLIRFKFIKIVAQDSATGSFEIPEHALEVSAAYAAKFGDILNLSVGTTQPLPAFMDDIGQHSNLLIVTAAGNDAGSLGSVPSYPANYGGDGHLRDQMITVGASDGNEGLAHFSMYSRQYVDLLAPGCALPYVRGQDKLSISGTSFSAPLVSLTSALLRSLGLNSPRTIKDRLLVSVDYDHRLWTQVLDGGTLNIIKALNVRRNIVQFPNGSIKAVSPIDSGPTQYCPDSLPIDFSAIRKISSYVTGGARHIRVLFSDSQGMFDFQYCTPLTEGIMIAGADGSPTILSWSDFSDYIPATLH</sequence>